<dbReference type="AlphaFoldDB" id="A0A845BAM4"/>
<organism evidence="2 3">
    <name type="scientific">Teichococcus coralli</name>
    <dbReference type="NCBI Taxonomy" id="2545983"/>
    <lineage>
        <taxon>Bacteria</taxon>
        <taxon>Pseudomonadati</taxon>
        <taxon>Pseudomonadota</taxon>
        <taxon>Alphaproteobacteria</taxon>
        <taxon>Acetobacterales</taxon>
        <taxon>Roseomonadaceae</taxon>
        <taxon>Roseomonas</taxon>
    </lineage>
</organism>
<evidence type="ECO:0000256" key="1">
    <source>
        <dbReference type="SAM" id="Phobius"/>
    </source>
</evidence>
<keyword evidence="1" id="KW-1133">Transmembrane helix</keyword>
<keyword evidence="1" id="KW-0812">Transmembrane</keyword>
<evidence type="ECO:0000313" key="2">
    <source>
        <dbReference type="EMBL" id="MXP62417.1"/>
    </source>
</evidence>
<accession>A0A845BAM4</accession>
<dbReference type="Proteomes" id="UP000460715">
    <property type="component" value="Unassembled WGS sequence"/>
</dbReference>
<sequence>MRKTPMSVLLPAQPRRSGWIPWAFAGGMGVVLAVNAVLVWAAVSTFTGVSVGHAYDRGLAYNDVLAETARQQALGWHASVVLDVRTLVVSVQDEDGKPVAGTISGVLVRPVEGTRVPLGFRSVAPGQFRAAAEVPRHGQWEAQLRLTGQQGDRFDIRGRVFVR</sequence>
<protein>
    <submittedName>
        <fullName evidence="2">Nitrogen fixation protein fixH</fullName>
    </submittedName>
</protein>
<proteinExistence type="predicted"/>
<keyword evidence="1" id="KW-0472">Membrane</keyword>
<name>A0A845BAM4_9PROT</name>
<evidence type="ECO:0000313" key="3">
    <source>
        <dbReference type="Proteomes" id="UP000460715"/>
    </source>
</evidence>
<dbReference type="EMBL" id="SNVJ01000002">
    <property type="protein sequence ID" value="MXP62417.1"/>
    <property type="molecule type" value="Genomic_DNA"/>
</dbReference>
<gene>
    <name evidence="2" type="ORF">E0493_03495</name>
</gene>
<reference evidence="2 3" key="1">
    <citation type="submission" date="2019-03" db="EMBL/GenBank/DDBJ databases">
        <title>Roseomonas sp. a novel Roseomonas species isolated from Sea whip Gorgonian.</title>
        <authorList>
            <person name="Li F."/>
            <person name="Pan X."/>
            <person name="Huang S."/>
            <person name="Li Z."/>
            <person name="Meng B."/>
        </authorList>
    </citation>
    <scope>NUCLEOTIDE SEQUENCE [LARGE SCALE GENOMIC DNA]</scope>
    <source>
        <strain evidence="2 3">M0104</strain>
    </source>
</reference>
<dbReference type="Pfam" id="PF05751">
    <property type="entry name" value="FixH"/>
    <property type="match status" value="1"/>
</dbReference>
<keyword evidence="3" id="KW-1185">Reference proteome</keyword>
<comment type="caution">
    <text evidence="2">The sequence shown here is derived from an EMBL/GenBank/DDBJ whole genome shotgun (WGS) entry which is preliminary data.</text>
</comment>
<feature type="transmembrane region" description="Helical" evidence="1">
    <location>
        <begin position="20"/>
        <end position="43"/>
    </location>
</feature>
<dbReference type="InterPro" id="IPR008620">
    <property type="entry name" value="FixH"/>
</dbReference>